<dbReference type="Proteomes" id="UP000554235">
    <property type="component" value="Unassembled WGS sequence"/>
</dbReference>
<dbReference type="InterPro" id="IPR004303">
    <property type="entry name" value="PAD"/>
</dbReference>
<dbReference type="Pfam" id="PF03068">
    <property type="entry name" value="PAD"/>
    <property type="match status" value="1"/>
</dbReference>
<comment type="caution">
    <text evidence="2">The sequence shown here is derived from an EMBL/GenBank/DDBJ whole genome shotgun (WGS) entry which is preliminary data.</text>
</comment>
<evidence type="ECO:0000313" key="3">
    <source>
        <dbReference type="Proteomes" id="UP000554235"/>
    </source>
</evidence>
<dbReference type="GO" id="GO:0004668">
    <property type="term" value="F:protein-arginine deiminase activity"/>
    <property type="evidence" value="ECO:0007669"/>
    <property type="project" value="InterPro"/>
</dbReference>
<dbReference type="SUPFAM" id="SSF55909">
    <property type="entry name" value="Pentein"/>
    <property type="match status" value="1"/>
</dbReference>
<accession>A0A8H4KPG7</accession>
<dbReference type="AlphaFoldDB" id="A0A8H4KPG7"/>
<dbReference type="PANTHER" id="PTHR10837:SF8">
    <property type="entry name" value="PROTEIN-ARGININE DEIMINASE"/>
    <property type="match status" value="1"/>
</dbReference>
<dbReference type="GO" id="GO:0005737">
    <property type="term" value="C:cytoplasm"/>
    <property type="evidence" value="ECO:0007669"/>
    <property type="project" value="InterPro"/>
</dbReference>
<feature type="domain" description="Protein-arginine deiminase C-terminal" evidence="1">
    <location>
        <begin position="3"/>
        <end position="234"/>
    </location>
</feature>
<dbReference type="OrthoDB" id="5102063at2759"/>
<gene>
    <name evidence="2" type="ORF">FALBO_16089</name>
</gene>
<dbReference type="GO" id="GO:0005509">
    <property type="term" value="F:calcium ion binding"/>
    <property type="evidence" value="ECO:0007669"/>
    <property type="project" value="InterPro"/>
</dbReference>
<sequence length="234" mass="25500">MADDPLAGLDLLKKAVEDGHGNKKALSRPRLSTNPEYCLPKQAINKSSAKRIEANLEILKRETGITEDEIFRVPATFYFGELEGWTCSDGNSINSTEAANPSDSPMMLATSAKSASKKPVVGGPAAKAKSIIQAAQPKNAKNLNRRDVDSAQQVAAFYPGTVNGLVLTDSLVVAPNPWGPKIDGEDIIAKAVRETYARANYNVTFQDDWFSHHLGIGEVHCGTNTWRTTDTKWW</sequence>
<dbReference type="Gene3D" id="3.75.10.10">
    <property type="entry name" value="L-arginine/glycine Amidinotransferase, Chain A"/>
    <property type="match status" value="1"/>
</dbReference>
<reference evidence="2 3" key="1">
    <citation type="submission" date="2020-01" db="EMBL/GenBank/DDBJ databases">
        <title>Identification and distribution of gene clusters putatively required for synthesis of sphingolipid metabolism inhibitors in phylogenetically diverse species of the filamentous fungus Fusarium.</title>
        <authorList>
            <person name="Kim H.-S."/>
            <person name="Busman M."/>
            <person name="Brown D.W."/>
            <person name="Divon H."/>
            <person name="Uhlig S."/>
            <person name="Proctor R.H."/>
        </authorList>
    </citation>
    <scope>NUCLEOTIDE SEQUENCE [LARGE SCALE GENOMIC DNA]</scope>
    <source>
        <strain evidence="2 3">NRRL 20459</strain>
    </source>
</reference>
<evidence type="ECO:0000313" key="2">
    <source>
        <dbReference type="EMBL" id="KAF4452923.1"/>
    </source>
</evidence>
<evidence type="ECO:0000259" key="1">
    <source>
        <dbReference type="Pfam" id="PF03068"/>
    </source>
</evidence>
<dbReference type="InterPro" id="IPR013530">
    <property type="entry name" value="PAD_C"/>
</dbReference>
<dbReference type="PANTHER" id="PTHR10837">
    <property type="entry name" value="PEPTIDYLARGININE DEIMINASE"/>
    <property type="match status" value="1"/>
</dbReference>
<protein>
    <submittedName>
        <fullName evidence="2">Arginine deiminase type-3</fullName>
    </submittedName>
</protein>
<proteinExistence type="predicted"/>
<keyword evidence="3" id="KW-1185">Reference proteome</keyword>
<organism evidence="2 3">
    <name type="scientific">Fusarium albosuccineum</name>
    <dbReference type="NCBI Taxonomy" id="1237068"/>
    <lineage>
        <taxon>Eukaryota</taxon>
        <taxon>Fungi</taxon>
        <taxon>Dikarya</taxon>
        <taxon>Ascomycota</taxon>
        <taxon>Pezizomycotina</taxon>
        <taxon>Sordariomycetes</taxon>
        <taxon>Hypocreomycetidae</taxon>
        <taxon>Hypocreales</taxon>
        <taxon>Nectriaceae</taxon>
        <taxon>Fusarium</taxon>
        <taxon>Fusarium decemcellulare species complex</taxon>
    </lineage>
</organism>
<dbReference type="EMBL" id="JAADYS010002927">
    <property type="protein sequence ID" value="KAF4452923.1"/>
    <property type="molecule type" value="Genomic_DNA"/>
</dbReference>
<name>A0A8H4KPG7_9HYPO</name>